<keyword evidence="5 7" id="KW-1133">Transmembrane helix</keyword>
<keyword evidence="4 7" id="KW-0812">Transmembrane</keyword>
<organism evidence="9 10">
    <name type="scientific">Candidatus Liptonbacteria bacterium RIFCSPLOWO2_01_FULL_52_25</name>
    <dbReference type="NCBI Taxonomy" id="1798650"/>
    <lineage>
        <taxon>Bacteria</taxon>
        <taxon>Candidatus Liptoniibacteriota</taxon>
    </lineage>
</organism>
<evidence type="ECO:0000256" key="4">
    <source>
        <dbReference type="ARBA" id="ARBA00022692"/>
    </source>
</evidence>
<dbReference type="STRING" id="1798650.A2945_00330"/>
<gene>
    <name evidence="9" type="ORF">A2945_00330</name>
</gene>
<keyword evidence="3" id="KW-0808">Transferase</keyword>
<evidence type="ECO:0000256" key="1">
    <source>
        <dbReference type="ARBA" id="ARBA00004141"/>
    </source>
</evidence>
<evidence type="ECO:0000313" key="9">
    <source>
        <dbReference type="EMBL" id="OGZ00124.1"/>
    </source>
</evidence>
<feature type="transmembrane region" description="Helical" evidence="7">
    <location>
        <begin position="9"/>
        <end position="33"/>
    </location>
</feature>
<dbReference type="Proteomes" id="UP000178880">
    <property type="component" value="Unassembled WGS sequence"/>
</dbReference>
<evidence type="ECO:0000256" key="7">
    <source>
        <dbReference type="SAM" id="Phobius"/>
    </source>
</evidence>
<dbReference type="NCBIfam" id="TIGR03025">
    <property type="entry name" value="EPS_sugtrans"/>
    <property type="match status" value="1"/>
</dbReference>
<feature type="transmembrane region" description="Helical" evidence="7">
    <location>
        <begin position="45"/>
        <end position="67"/>
    </location>
</feature>
<reference evidence="9 10" key="1">
    <citation type="journal article" date="2016" name="Nat. Commun.">
        <title>Thousands of microbial genomes shed light on interconnected biogeochemical processes in an aquifer system.</title>
        <authorList>
            <person name="Anantharaman K."/>
            <person name="Brown C.T."/>
            <person name="Hug L.A."/>
            <person name="Sharon I."/>
            <person name="Castelle C.J."/>
            <person name="Probst A.J."/>
            <person name="Thomas B.C."/>
            <person name="Singh A."/>
            <person name="Wilkins M.J."/>
            <person name="Karaoz U."/>
            <person name="Brodie E.L."/>
            <person name="Williams K.H."/>
            <person name="Hubbard S.S."/>
            <person name="Banfield J.F."/>
        </authorList>
    </citation>
    <scope>NUCLEOTIDE SEQUENCE [LARGE SCALE GENOMIC DNA]</scope>
</reference>
<sequence length="445" mass="51471">MIFKNKIKIVLLLLCDIAFLYLALFATIIIRYGADFYVHFVETHFFPFTIIFLPWIVIFYVAGLYDLRQLRNNIDFLKVLGLAIFVSAIVAVFLFYLVPFFGITPKTNLFVFMLVFAFVEVLWRRSFNRLIASGQAPIKVLLVGSGKITDTVYRHVTANRQLGYEVKARLTPEEMHAEPKRLHDGALTEQINLVVVPREIKYDAKLNKVLYELFGRGIAVWDIVNFYEAVMKKIPLAGLEESWFLDNLINQQKFYDQLKRAVEFLSALVLGVVLAPFLALIAIVIKLTSPGPAIYQQLRVGKNGAHFTLHKFRTMRENAEQRGVQWADPNDLRATAFGKLLRYTHVDEFPQLLNILRNEISFVGPRPERPEFIDTLREKIPYYETRLLVRPGITGWAQINYRYGASVEDAHEKLEYDIYYIKNRSIILDIAIILKTLKSFFANQT</sequence>
<protein>
    <recommendedName>
        <fullName evidence="8">Bacterial sugar transferase domain-containing protein</fullName>
    </recommendedName>
</protein>
<evidence type="ECO:0000256" key="5">
    <source>
        <dbReference type="ARBA" id="ARBA00022989"/>
    </source>
</evidence>
<accession>A0A1G2CFF4</accession>
<dbReference type="AlphaFoldDB" id="A0A1G2CFF4"/>
<dbReference type="GO" id="GO:0016780">
    <property type="term" value="F:phosphotransferase activity, for other substituted phosphate groups"/>
    <property type="evidence" value="ECO:0007669"/>
    <property type="project" value="TreeGrafter"/>
</dbReference>
<feature type="domain" description="Bacterial sugar transferase" evidence="8">
    <location>
        <begin position="259"/>
        <end position="441"/>
    </location>
</feature>
<evidence type="ECO:0000256" key="3">
    <source>
        <dbReference type="ARBA" id="ARBA00022679"/>
    </source>
</evidence>
<keyword evidence="6 7" id="KW-0472">Membrane</keyword>
<name>A0A1G2CFF4_9BACT</name>
<dbReference type="PANTHER" id="PTHR30576">
    <property type="entry name" value="COLANIC BIOSYNTHESIS UDP-GLUCOSE LIPID CARRIER TRANSFERASE"/>
    <property type="match status" value="1"/>
</dbReference>
<dbReference type="InterPro" id="IPR017475">
    <property type="entry name" value="EPS_sugar_tfrase"/>
</dbReference>
<feature type="transmembrane region" description="Helical" evidence="7">
    <location>
        <begin position="79"/>
        <end position="101"/>
    </location>
</feature>
<dbReference type="GO" id="GO:0016020">
    <property type="term" value="C:membrane"/>
    <property type="evidence" value="ECO:0007669"/>
    <property type="project" value="UniProtKB-SubCell"/>
</dbReference>
<evidence type="ECO:0000256" key="6">
    <source>
        <dbReference type="ARBA" id="ARBA00023136"/>
    </source>
</evidence>
<dbReference type="EMBL" id="MHLA01000007">
    <property type="protein sequence ID" value="OGZ00124.1"/>
    <property type="molecule type" value="Genomic_DNA"/>
</dbReference>
<evidence type="ECO:0000259" key="8">
    <source>
        <dbReference type="Pfam" id="PF02397"/>
    </source>
</evidence>
<feature type="transmembrane region" description="Helical" evidence="7">
    <location>
        <begin position="107"/>
        <end position="123"/>
    </location>
</feature>
<dbReference type="PANTHER" id="PTHR30576:SF0">
    <property type="entry name" value="UNDECAPRENYL-PHOSPHATE N-ACETYLGALACTOSAMINYL 1-PHOSPHATE TRANSFERASE-RELATED"/>
    <property type="match status" value="1"/>
</dbReference>
<evidence type="ECO:0000313" key="10">
    <source>
        <dbReference type="Proteomes" id="UP000178880"/>
    </source>
</evidence>
<dbReference type="Pfam" id="PF02397">
    <property type="entry name" value="Bac_transf"/>
    <property type="match status" value="1"/>
</dbReference>
<comment type="subcellular location">
    <subcellularLocation>
        <location evidence="1">Membrane</location>
        <topology evidence="1">Multi-pass membrane protein</topology>
    </subcellularLocation>
</comment>
<dbReference type="InterPro" id="IPR003362">
    <property type="entry name" value="Bact_transf"/>
</dbReference>
<proteinExistence type="inferred from homology"/>
<comment type="similarity">
    <text evidence="2">Belongs to the bacterial sugar transferase family.</text>
</comment>
<feature type="transmembrane region" description="Helical" evidence="7">
    <location>
        <begin position="261"/>
        <end position="285"/>
    </location>
</feature>
<evidence type="ECO:0000256" key="2">
    <source>
        <dbReference type="ARBA" id="ARBA00006464"/>
    </source>
</evidence>
<comment type="caution">
    <text evidence="9">The sequence shown here is derived from an EMBL/GenBank/DDBJ whole genome shotgun (WGS) entry which is preliminary data.</text>
</comment>